<evidence type="ECO:0000256" key="1">
    <source>
        <dbReference type="ARBA" id="ARBA00004141"/>
    </source>
</evidence>
<keyword evidence="5 7" id="KW-0472">Membrane</keyword>
<dbReference type="Pfam" id="PF01529">
    <property type="entry name" value="DHHC"/>
    <property type="match status" value="1"/>
</dbReference>
<evidence type="ECO:0000256" key="2">
    <source>
        <dbReference type="ARBA" id="ARBA00022679"/>
    </source>
</evidence>
<keyword evidence="3 7" id="KW-0812">Transmembrane</keyword>
<dbReference type="InterPro" id="IPR039859">
    <property type="entry name" value="PFA4/ZDH16/20/ERF2-like"/>
</dbReference>
<dbReference type="AlphaFoldDB" id="A0AAV7JVI7"/>
<dbReference type="GO" id="GO:0016020">
    <property type="term" value="C:membrane"/>
    <property type="evidence" value="ECO:0007669"/>
    <property type="project" value="UniProtKB-SubCell"/>
</dbReference>
<evidence type="ECO:0000313" key="10">
    <source>
        <dbReference type="Proteomes" id="UP001165289"/>
    </source>
</evidence>
<feature type="transmembrane region" description="Helical" evidence="7">
    <location>
        <begin position="138"/>
        <end position="159"/>
    </location>
</feature>
<evidence type="ECO:0000259" key="8">
    <source>
        <dbReference type="Pfam" id="PF01529"/>
    </source>
</evidence>
<comment type="catalytic activity">
    <reaction evidence="7">
        <text>L-cysteinyl-[protein] + hexadecanoyl-CoA = S-hexadecanoyl-L-cysteinyl-[protein] + CoA</text>
        <dbReference type="Rhea" id="RHEA:36683"/>
        <dbReference type="Rhea" id="RHEA-COMP:10131"/>
        <dbReference type="Rhea" id="RHEA-COMP:11032"/>
        <dbReference type="ChEBI" id="CHEBI:29950"/>
        <dbReference type="ChEBI" id="CHEBI:57287"/>
        <dbReference type="ChEBI" id="CHEBI:57379"/>
        <dbReference type="ChEBI" id="CHEBI:74151"/>
        <dbReference type="EC" id="2.3.1.225"/>
    </reaction>
</comment>
<gene>
    <name evidence="9" type="ORF">LOD99_4223</name>
</gene>
<dbReference type="GO" id="GO:0006612">
    <property type="term" value="P:protein targeting to membrane"/>
    <property type="evidence" value="ECO:0007669"/>
    <property type="project" value="TreeGrafter"/>
</dbReference>
<comment type="caution">
    <text evidence="9">The sequence shown here is derived from an EMBL/GenBank/DDBJ whole genome shotgun (WGS) entry which is preliminary data.</text>
</comment>
<accession>A0AAV7JVI7</accession>
<reference evidence="9 10" key="1">
    <citation type="journal article" date="2023" name="BMC Biol.">
        <title>The compact genome of the sponge Oopsacas minuta (Hexactinellida) is lacking key metazoan core genes.</title>
        <authorList>
            <person name="Santini S."/>
            <person name="Schenkelaars Q."/>
            <person name="Jourda C."/>
            <person name="Duchesne M."/>
            <person name="Belahbib H."/>
            <person name="Rocher C."/>
            <person name="Selva M."/>
            <person name="Riesgo A."/>
            <person name="Vervoort M."/>
            <person name="Leys S.P."/>
            <person name="Kodjabachian L."/>
            <person name="Le Bivic A."/>
            <person name="Borchiellini C."/>
            <person name="Claverie J.M."/>
            <person name="Renard E."/>
        </authorList>
    </citation>
    <scope>NUCLEOTIDE SEQUENCE [LARGE SCALE GENOMIC DNA]</scope>
    <source>
        <strain evidence="9">SPO-2</strain>
    </source>
</reference>
<keyword evidence="10" id="KW-1185">Reference proteome</keyword>
<feature type="transmembrane region" description="Helical" evidence="7">
    <location>
        <begin position="179"/>
        <end position="201"/>
    </location>
</feature>
<dbReference type="EC" id="2.3.1.225" evidence="7"/>
<comment type="domain">
    <text evidence="7">The DHHC domain is required for palmitoyltransferase activity.</text>
</comment>
<evidence type="ECO:0000256" key="7">
    <source>
        <dbReference type="RuleBase" id="RU079119"/>
    </source>
</evidence>
<dbReference type="GO" id="GO:0019706">
    <property type="term" value="F:protein-cysteine S-palmitoyltransferase activity"/>
    <property type="evidence" value="ECO:0007669"/>
    <property type="project" value="UniProtKB-EC"/>
</dbReference>
<evidence type="ECO:0000256" key="3">
    <source>
        <dbReference type="ARBA" id="ARBA00022692"/>
    </source>
</evidence>
<keyword evidence="2 7" id="KW-0808">Transferase</keyword>
<dbReference type="InterPro" id="IPR001594">
    <property type="entry name" value="Palmitoyltrfase_DHHC"/>
</dbReference>
<name>A0AAV7JVI7_9METZ</name>
<organism evidence="9 10">
    <name type="scientific">Oopsacas minuta</name>
    <dbReference type="NCBI Taxonomy" id="111878"/>
    <lineage>
        <taxon>Eukaryota</taxon>
        <taxon>Metazoa</taxon>
        <taxon>Porifera</taxon>
        <taxon>Hexactinellida</taxon>
        <taxon>Hexasterophora</taxon>
        <taxon>Lyssacinosida</taxon>
        <taxon>Leucopsacidae</taxon>
        <taxon>Oopsacas</taxon>
    </lineage>
</organism>
<evidence type="ECO:0000256" key="6">
    <source>
        <dbReference type="ARBA" id="ARBA00023315"/>
    </source>
</evidence>
<keyword evidence="6 7" id="KW-0012">Acyltransferase</keyword>
<comment type="similarity">
    <text evidence="7">Belongs to the DHHC palmitoyltransferase family.</text>
</comment>
<evidence type="ECO:0000256" key="4">
    <source>
        <dbReference type="ARBA" id="ARBA00022989"/>
    </source>
</evidence>
<feature type="transmembrane region" description="Helical" evidence="7">
    <location>
        <begin position="45"/>
        <end position="64"/>
    </location>
</feature>
<feature type="transmembrane region" description="Helical" evidence="7">
    <location>
        <begin position="7"/>
        <end position="25"/>
    </location>
</feature>
<evidence type="ECO:0000313" key="9">
    <source>
        <dbReference type="EMBL" id="KAI6652837.1"/>
    </source>
</evidence>
<comment type="subcellular location">
    <subcellularLocation>
        <location evidence="1">Membrane</location>
        <topology evidence="1">Multi-pass membrane protein</topology>
    </subcellularLocation>
</comment>
<dbReference type="PANTHER" id="PTHR22883">
    <property type="entry name" value="ZINC FINGER DHHC DOMAIN CONTAINING PROTEIN"/>
    <property type="match status" value="1"/>
</dbReference>
<dbReference type="GO" id="GO:0005794">
    <property type="term" value="C:Golgi apparatus"/>
    <property type="evidence" value="ECO:0007669"/>
    <property type="project" value="TreeGrafter"/>
</dbReference>
<evidence type="ECO:0000256" key="5">
    <source>
        <dbReference type="ARBA" id="ARBA00023136"/>
    </source>
</evidence>
<feature type="domain" description="Palmitoyltransferase DHHC" evidence="8">
    <location>
        <begin position="86"/>
        <end position="218"/>
    </location>
</feature>
<protein>
    <recommendedName>
        <fullName evidence="7">Palmitoyltransferase</fullName>
        <ecNumber evidence="7">2.3.1.225</ecNumber>
    </recommendedName>
</protein>
<dbReference type="PROSITE" id="PS50216">
    <property type="entry name" value="DHHC"/>
    <property type="match status" value="1"/>
</dbReference>
<dbReference type="EMBL" id="JAKMXF010000297">
    <property type="protein sequence ID" value="KAI6652837.1"/>
    <property type="molecule type" value="Genomic_DNA"/>
</dbReference>
<proteinExistence type="inferred from homology"/>
<dbReference type="Proteomes" id="UP001165289">
    <property type="component" value="Unassembled WGS sequence"/>
</dbReference>
<keyword evidence="4 7" id="KW-1133">Transmembrane helix</keyword>
<dbReference type="GO" id="GO:0005783">
    <property type="term" value="C:endoplasmic reticulum"/>
    <property type="evidence" value="ECO:0007669"/>
    <property type="project" value="TreeGrafter"/>
</dbReference>
<sequence length="264" mass="30479">MVRRAFILIPAFCIHLCVILYSLYIEYKFLYLCQLFGSLSNTLFYIHWFCAISALCLHSFLLFLDPGYTEKNTATEKDVPDHLVHKERIRFCDKCNSLKTPRIHHCSTCARCVWRMDHHCVWLARCVGHRNQKYFIHLLFYQLCCAYMDIVVVSGAVLFGGTVPECQERLPFDGYGTRIFNVCFSYAMCIGFIAFLSNLFLIQLYCAAYDTTYVEIMKGRKSSNKSTTMDNLRMVCGPLPLLWVIPCTAPQQVESVRPAELFSA</sequence>